<dbReference type="Proteomes" id="UP000253729">
    <property type="component" value="Unassembled WGS sequence"/>
</dbReference>
<keyword evidence="1" id="KW-1133">Transmembrane helix</keyword>
<feature type="transmembrane region" description="Helical" evidence="1">
    <location>
        <begin position="28"/>
        <end position="47"/>
    </location>
</feature>
<dbReference type="EMBL" id="KZ852041">
    <property type="protein sequence ID" value="RDH35207.1"/>
    <property type="molecule type" value="Genomic_DNA"/>
</dbReference>
<evidence type="ECO:0000313" key="3">
    <source>
        <dbReference type="Proteomes" id="UP000253729"/>
    </source>
</evidence>
<gene>
    <name evidence="2" type="ORF">BDQ94DRAFT_10450</name>
</gene>
<dbReference type="GeneID" id="38131771"/>
<reference evidence="2 3" key="1">
    <citation type="submission" date="2018-07" db="EMBL/GenBank/DDBJ databases">
        <title>The genomes of Aspergillus section Nigri reveals drivers in fungal speciation.</title>
        <authorList>
            <consortium name="DOE Joint Genome Institute"/>
            <person name="Vesth T.C."/>
            <person name="Nybo J."/>
            <person name="Theobald S."/>
            <person name="Brandl J."/>
            <person name="Frisvad J.C."/>
            <person name="Nielsen K.F."/>
            <person name="Lyhne E.K."/>
            <person name="Kogle M.E."/>
            <person name="Kuo A."/>
            <person name="Riley R."/>
            <person name="Clum A."/>
            <person name="Nolan M."/>
            <person name="Lipzen A."/>
            <person name="Salamov A."/>
            <person name="Henrissat B."/>
            <person name="Wiebenga A."/>
            <person name="De vries R.P."/>
            <person name="Grigoriev I.V."/>
            <person name="Mortensen U.H."/>
            <person name="Andersen M.R."/>
            <person name="Baker S.E."/>
        </authorList>
    </citation>
    <scope>NUCLEOTIDE SEQUENCE [LARGE SCALE GENOMIC DNA]</scope>
    <source>
        <strain evidence="2 3">CBS 139.54b</strain>
    </source>
</reference>
<keyword evidence="1" id="KW-0472">Membrane</keyword>
<keyword evidence="3" id="KW-1185">Reference proteome</keyword>
<protein>
    <submittedName>
        <fullName evidence="2">Uncharacterized protein</fullName>
    </submittedName>
</protein>
<keyword evidence="1" id="KW-0812">Transmembrane</keyword>
<evidence type="ECO:0000313" key="2">
    <source>
        <dbReference type="EMBL" id="RDH35207.1"/>
    </source>
</evidence>
<organism evidence="2 3">
    <name type="scientific">Aspergillus welwitschiae</name>
    <dbReference type="NCBI Taxonomy" id="1341132"/>
    <lineage>
        <taxon>Eukaryota</taxon>
        <taxon>Fungi</taxon>
        <taxon>Dikarya</taxon>
        <taxon>Ascomycota</taxon>
        <taxon>Pezizomycotina</taxon>
        <taxon>Eurotiomycetes</taxon>
        <taxon>Eurotiomycetidae</taxon>
        <taxon>Eurotiales</taxon>
        <taxon>Aspergillaceae</taxon>
        <taxon>Aspergillus</taxon>
        <taxon>Aspergillus subgen. Circumdati</taxon>
    </lineage>
</organism>
<name>A0A3F3Q834_9EURO</name>
<dbReference type="RefSeq" id="XP_026628229.1">
    <property type="nucleotide sequence ID" value="XM_026763415.1"/>
</dbReference>
<sequence>MFPHPSYHIYCLYLPCFFLPCTQKHNHITAGLSSPATPLLIFYLWLVDKPYNKLPLKLRLWAMVNMSCVATPGRGEAIFYF</sequence>
<evidence type="ECO:0000256" key="1">
    <source>
        <dbReference type="SAM" id="Phobius"/>
    </source>
</evidence>
<dbReference type="AlphaFoldDB" id="A0A3F3Q834"/>
<proteinExistence type="predicted"/>
<accession>A0A3F3Q834</accession>